<organism evidence="5 6">
    <name type="scientific">Exiguobacterium aestuarii</name>
    <dbReference type="NCBI Taxonomy" id="273527"/>
    <lineage>
        <taxon>Bacteria</taxon>
        <taxon>Bacillati</taxon>
        <taxon>Bacillota</taxon>
        <taxon>Bacilli</taxon>
        <taxon>Bacillales</taxon>
        <taxon>Bacillales Family XII. Incertae Sedis</taxon>
        <taxon>Exiguobacterium</taxon>
    </lineage>
</organism>
<dbReference type="InterPro" id="IPR003593">
    <property type="entry name" value="AAA+_ATPase"/>
</dbReference>
<dbReference type="InterPro" id="IPR027417">
    <property type="entry name" value="P-loop_NTPase"/>
</dbReference>
<dbReference type="PROSITE" id="PS00211">
    <property type="entry name" value="ABC_TRANSPORTER_1"/>
    <property type="match status" value="1"/>
</dbReference>
<dbReference type="InterPro" id="IPR050093">
    <property type="entry name" value="ABC_SmlMolc_Importer"/>
</dbReference>
<dbReference type="PANTHER" id="PTHR42781:SF4">
    <property type="entry name" value="SPERMIDINE_PUTRESCINE IMPORT ATP-BINDING PROTEIN POTA"/>
    <property type="match status" value="1"/>
</dbReference>
<dbReference type="PROSITE" id="PS50893">
    <property type="entry name" value="ABC_TRANSPORTER_2"/>
    <property type="match status" value="1"/>
</dbReference>
<dbReference type="RefSeq" id="WP_214787615.1">
    <property type="nucleotide sequence ID" value="NZ_JANIEL010000067.1"/>
</dbReference>
<dbReference type="Pfam" id="PF00005">
    <property type="entry name" value="ABC_tran"/>
    <property type="match status" value="1"/>
</dbReference>
<reference evidence="6" key="1">
    <citation type="journal article" date="2019" name="Int. J. Syst. Evol. Microbiol.">
        <title>The Global Catalogue of Microorganisms (GCM) 10K type strain sequencing project: providing services to taxonomists for standard genome sequencing and annotation.</title>
        <authorList>
            <consortium name="The Broad Institute Genomics Platform"/>
            <consortium name="The Broad Institute Genome Sequencing Center for Infectious Disease"/>
            <person name="Wu L."/>
            <person name="Ma J."/>
        </authorList>
    </citation>
    <scope>NUCLEOTIDE SEQUENCE [LARGE SCALE GENOMIC DNA]</scope>
    <source>
        <strain evidence="6">CCUG 55590</strain>
    </source>
</reference>
<keyword evidence="2" id="KW-0547">Nucleotide-binding</keyword>
<dbReference type="InterPro" id="IPR003439">
    <property type="entry name" value="ABC_transporter-like_ATP-bd"/>
</dbReference>
<proteinExistence type="predicted"/>
<dbReference type="Gene3D" id="3.40.50.300">
    <property type="entry name" value="P-loop containing nucleotide triphosphate hydrolases"/>
    <property type="match status" value="1"/>
</dbReference>
<feature type="domain" description="ABC transporter" evidence="4">
    <location>
        <begin position="3"/>
        <end position="227"/>
    </location>
</feature>
<evidence type="ECO:0000259" key="4">
    <source>
        <dbReference type="PROSITE" id="PS50893"/>
    </source>
</evidence>
<dbReference type="SUPFAM" id="SSF52540">
    <property type="entry name" value="P-loop containing nucleoside triphosphate hydrolases"/>
    <property type="match status" value="1"/>
</dbReference>
<gene>
    <name evidence="5" type="ORF">ACFQO8_05575</name>
</gene>
<dbReference type="PANTHER" id="PTHR42781">
    <property type="entry name" value="SPERMIDINE/PUTRESCINE IMPORT ATP-BINDING PROTEIN POTA"/>
    <property type="match status" value="1"/>
</dbReference>
<keyword evidence="1" id="KW-0813">Transport</keyword>
<dbReference type="InterPro" id="IPR017871">
    <property type="entry name" value="ABC_transporter-like_CS"/>
</dbReference>
<keyword evidence="6" id="KW-1185">Reference proteome</keyword>
<accession>A0ABW2PKD4</accession>
<evidence type="ECO:0000313" key="5">
    <source>
        <dbReference type="EMBL" id="MFC7389607.1"/>
    </source>
</evidence>
<evidence type="ECO:0000313" key="6">
    <source>
        <dbReference type="Proteomes" id="UP001596439"/>
    </source>
</evidence>
<dbReference type="SMART" id="SM00382">
    <property type="entry name" value="AAA"/>
    <property type="match status" value="1"/>
</dbReference>
<dbReference type="GO" id="GO:0005524">
    <property type="term" value="F:ATP binding"/>
    <property type="evidence" value="ECO:0007669"/>
    <property type="project" value="UniProtKB-KW"/>
</dbReference>
<protein>
    <submittedName>
        <fullName evidence="5">ABC transporter ATP-binding protein</fullName>
    </submittedName>
</protein>
<evidence type="ECO:0000256" key="1">
    <source>
        <dbReference type="ARBA" id="ARBA00022448"/>
    </source>
</evidence>
<sequence>MSLNVKAIRKQFGTRQILNSVDFEVQPHDIHAIVGVSGSGKSTILRIIAGLETTDGGDVLWNNKSLLNIPAHKRRVTMLSQSALLFPHLTVGENVTLATRSRSRKQAEEWLQVVRLGDRYDAEIHELSGGEQQRVSLARALAAEPELLLLDEPFTNLDPKLKVDLQRFIRDLVKELKLTAILVTHDREEAMLMADRVTLLESGEVTRTGTVEQLYDTAPGFGDFVMLEGELRPLAEVEVSETAGEPVQLMKKIYRFGQCFGEYHFEDGRSVMLSTEESFQIGMMYRIKRKEG</sequence>
<keyword evidence="3 5" id="KW-0067">ATP-binding</keyword>
<dbReference type="Proteomes" id="UP001596439">
    <property type="component" value="Unassembled WGS sequence"/>
</dbReference>
<name>A0ABW2PKD4_9BACL</name>
<evidence type="ECO:0000256" key="2">
    <source>
        <dbReference type="ARBA" id="ARBA00022741"/>
    </source>
</evidence>
<comment type="caution">
    <text evidence="5">The sequence shown here is derived from an EMBL/GenBank/DDBJ whole genome shotgun (WGS) entry which is preliminary data.</text>
</comment>
<evidence type="ECO:0000256" key="3">
    <source>
        <dbReference type="ARBA" id="ARBA00022840"/>
    </source>
</evidence>
<dbReference type="EMBL" id="JBHTCE010000001">
    <property type="protein sequence ID" value="MFC7389607.1"/>
    <property type="molecule type" value="Genomic_DNA"/>
</dbReference>